<dbReference type="CDD" id="cd04301">
    <property type="entry name" value="NAT_SF"/>
    <property type="match status" value="1"/>
</dbReference>
<dbReference type="SUPFAM" id="SSF55729">
    <property type="entry name" value="Acyl-CoA N-acyltransferases (Nat)"/>
    <property type="match status" value="1"/>
</dbReference>
<dbReference type="EMBL" id="LRCR01000017">
    <property type="protein sequence ID" value="KUQ83578.1"/>
    <property type="molecule type" value="Genomic_DNA"/>
</dbReference>
<dbReference type="AlphaFoldDB" id="A0A0X4EPM5"/>
<comment type="caution">
    <text evidence="2">The sequence shown here is derived from an EMBL/GenBank/DDBJ whole genome shotgun (WGS) entry which is preliminary data.</text>
</comment>
<accession>A0A0X4EPM5</accession>
<feature type="domain" description="N-acetyltransferase" evidence="1">
    <location>
        <begin position="1"/>
        <end position="139"/>
    </location>
</feature>
<dbReference type="Gene3D" id="3.40.630.30">
    <property type="match status" value="1"/>
</dbReference>
<dbReference type="OrthoDB" id="5638018at2"/>
<dbReference type="Proteomes" id="UP000064715">
    <property type="component" value="Unassembled WGS sequence"/>
</dbReference>
<dbReference type="RefSeq" id="WP_059311361.1">
    <property type="nucleotide sequence ID" value="NZ_LRCR01000017.1"/>
</dbReference>
<dbReference type="InterPro" id="IPR000182">
    <property type="entry name" value="GNAT_dom"/>
</dbReference>
<name>A0A0X4EPM5_9ENTR</name>
<dbReference type="InterPro" id="IPR016181">
    <property type="entry name" value="Acyl_CoA_acyltransferase"/>
</dbReference>
<sequence length="145" mass="16471">MCVRSASIDDYEALCAIDSVAAESMARRDQIRYWLRSACCCVAEVNNRVVAYGVLTRHFFDQPFIEMVMVGVEYRNQGLGTAIVRHFESAFTDSKLFGSANMSNRQMQELFVRLGFRPSGYIDNLDEGDPEIIFYRPATCNRSAK</sequence>
<evidence type="ECO:0000259" key="1">
    <source>
        <dbReference type="PROSITE" id="PS51186"/>
    </source>
</evidence>
<dbReference type="PROSITE" id="PS51186">
    <property type="entry name" value="GNAT"/>
    <property type="match status" value="1"/>
</dbReference>
<dbReference type="GO" id="GO:0016747">
    <property type="term" value="F:acyltransferase activity, transferring groups other than amino-acyl groups"/>
    <property type="evidence" value="ECO:0007669"/>
    <property type="project" value="InterPro"/>
</dbReference>
<evidence type="ECO:0000313" key="2">
    <source>
        <dbReference type="EMBL" id="KUQ83578.1"/>
    </source>
</evidence>
<dbReference type="Pfam" id="PF00583">
    <property type="entry name" value="Acetyltransf_1"/>
    <property type="match status" value="1"/>
</dbReference>
<gene>
    <name evidence="2" type="ORF">AWI28_16370</name>
</gene>
<protein>
    <recommendedName>
        <fullName evidence="1">N-acetyltransferase domain-containing protein</fullName>
    </recommendedName>
</protein>
<proteinExistence type="predicted"/>
<organism evidence="2 3">
    <name type="scientific">Enterobacter genomosp. O</name>
    <dbReference type="NCBI Taxonomy" id="2364150"/>
    <lineage>
        <taxon>Bacteria</taxon>
        <taxon>Pseudomonadati</taxon>
        <taxon>Pseudomonadota</taxon>
        <taxon>Gammaproteobacteria</taxon>
        <taxon>Enterobacterales</taxon>
        <taxon>Enterobacteriaceae</taxon>
        <taxon>Enterobacter</taxon>
        <taxon>Enterobacter cloacae complex</taxon>
        <taxon>Enterobacter cloacae complex clade O</taxon>
    </lineage>
</organism>
<evidence type="ECO:0000313" key="3">
    <source>
        <dbReference type="Proteomes" id="UP000064715"/>
    </source>
</evidence>
<reference evidence="3" key="1">
    <citation type="submission" date="2016-01" db="EMBL/GenBank/DDBJ databases">
        <title>WGS of SAMN04407783.</title>
        <authorList>
            <person name="Adams M."/>
            <person name="Sutton G."/>
            <person name="Nelson K."/>
            <person name="Thaden J."/>
            <person name="Fowler V."/>
            <person name="Mccorrison J."/>
            <person name="Sanka R."/>
            <person name="Brinkac L."/>
            <person name="Nierman W."/>
        </authorList>
    </citation>
    <scope>NUCLEOTIDE SEQUENCE [LARGE SCALE GENOMIC DNA]</scope>
    <source>
        <strain evidence="3">GN04363</strain>
    </source>
</reference>
<keyword evidence="3" id="KW-1185">Reference proteome</keyword>